<dbReference type="GO" id="GO:0010508">
    <property type="term" value="P:positive regulation of autophagy"/>
    <property type="evidence" value="ECO:0007669"/>
    <property type="project" value="TreeGrafter"/>
</dbReference>
<comment type="similarity">
    <text evidence="1 4">Belongs to the NPR3 family.</text>
</comment>
<dbReference type="EMBL" id="LT598452">
    <property type="protein sequence ID" value="SCV00840.1"/>
    <property type="molecule type" value="Genomic_DNA"/>
</dbReference>
<accession>A0A1G4K9P9</accession>
<evidence type="ECO:0000259" key="6">
    <source>
        <dbReference type="Pfam" id="PF24064"/>
    </source>
</evidence>
<feature type="compositionally biased region" description="Polar residues" evidence="5">
    <location>
        <begin position="55"/>
        <end position="68"/>
    </location>
</feature>
<feature type="domain" description="GATOR1 complex protein NPRL3 C-terminal HTH" evidence="6">
    <location>
        <begin position="800"/>
        <end position="861"/>
    </location>
</feature>
<feature type="compositionally biased region" description="Polar residues" evidence="5">
    <location>
        <begin position="142"/>
        <end position="169"/>
    </location>
</feature>
<dbReference type="PANTHER" id="PTHR13153:SF5">
    <property type="entry name" value="GATOR COMPLEX PROTEIN NPRL3"/>
    <property type="match status" value="1"/>
</dbReference>
<dbReference type="Pfam" id="PF03666">
    <property type="entry name" value="NPR3"/>
    <property type="match status" value="1"/>
</dbReference>
<dbReference type="InterPro" id="IPR056603">
    <property type="entry name" value="HTH_NPRL3"/>
</dbReference>
<protein>
    <recommendedName>
        <fullName evidence="2 4">Nitrogen permease regulator 3</fullName>
    </recommendedName>
    <alternativeName>
        <fullName evidence="3 4">Required for meiotic nuclear division protein 11</fullName>
    </alternativeName>
</protein>
<feature type="compositionally biased region" description="Low complexity" evidence="5">
    <location>
        <begin position="302"/>
        <end position="315"/>
    </location>
</feature>
<reference evidence="8" key="1">
    <citation type="submission" date="2016-03" db="EMBL/GenBank/DDBJ databases">
        <authorList>
            <person name="Devillers Hugo."/>
        </authorList>
    </citation>
    <scope>NUCLEOTIDE SEQUENCE [LARGE SCALE GENOMIC DNA]</scope>
</reference>
<dbReference type="Pfam" id="PF24064">
    <property type="entry name" value="HTH_NPRL3"/>
    <property type="match status" value="1"/>
</dbReference>
<dbReference type="GO" id="GO:0038202">
    <property type="term" value="P:TORC1 signaling"/>
    <property type="evidence" value="ECO:0007669"/>
    <property type="project" value="TreeGrafter"/>
</dbReference>
<feature type="compositionally biased region" description="Low complexity" evidence="5">
    <location>
        <begin position="122"/>
        <end position="135"/>
    </location>
</feature>
<dbReference type="AlphaFoldDB" id="A0A1G4K9P9"/>
<dbReference type="GO" id="GO:0034198">
    <property type="term" value="P:cellular response to amino acid starvation"/>
    <property type="evidence" value="ECO:0007669"/>
    <property type="project" value="TreeGrafter"/>
</dbReference>
<dbReference type="GO" id="GO:1904262">
    <property type="term" value="P:negative regulation of TORC1 signaling"/>
    <property type="evidence" value="ECO:0007669"/>
    <property type="project" value="TreeGrafter"/>
</dbReference>
<dbReference type="Proteomes" id="UP000189911">
    <property type="component" value="Chromosome F"/>
</dbReference>
<evidence type="ECO:0000256" key="2">
    <source>
        <dbReference type="ARBA" id="ARBA00017880"/>
    </source>
</evidence>
<feature type="region of interest" description="Disordered" evidence="5">
    <location>
        <begin position="36"/>
        <end position="174"/>
    </location>
</feature>
<evidence type="ECO:0000313" key="8">
    <source>
        <dbReference type="Proteomes" id="UP000189911"/>
    </source>
</evidence>
<feature type="region of interest" description="Disordered" evidence="5">
    <location>
        <begin position="285"/>
        <end position="333"/>
    </location>
</feature>
<evidence type="ECO:0000313" key="7">
    <source>
        <dbReference type="EMBL" id="SCV00840.1"/>
    </source>
</evidence>
<feature type="compositionally biased region" description="Acidic residues" evidence="5">
    <location>
        <begin position="98"/>
        <end position="109"/>
    </location>
</feature>
<proteinExistence type="inferred from homology"/>
<keyword evidence="4" id="KW-0732">Signal</keyword>
<evidence type="ECO:0000256" key="4">
    <source>
        <dbReference type="RuleBase" id="RU368069"/>
    </source>
</evidence>
<organism evidence="7 8">
    <name type="scientific">Lachancea nothofagi CBS 11611</name>
    <dbReference type="NCBI Taxonomy" id="1266666"/>
    <lineage>
        <taxon>Eukaryota</taxon>
        <taxon>Fungi</taxon>
        <taxon>Dikarya</taxon>
        <taxon>Ascomycota</taxon>
        <taxon>Saccharomycotina</taxon>
        <taxon>Saccharomycetes</taxon>
        <taxon>Saccharomycetales</taxon>
        <taxon>Saccharomycetaceae</taxon>
        <taxon>Lachancea</taxon>
    </lineage>
</organism>
<evidence type="ECO:0000256" key="5">
    <source>
        <dbReference type="SAM" id="MobiDB-lite"/>
    </source>
</evidence>
<dbReference type="InterPro" id="IPR005365">
    <property type="entry name" value="Npr3"/>
</dbReference>
<dbReference type="OrthoDB" id="18648at2759"/>
<feature type="compositionally biased region" description="Basic and acidic residues" evidence="5">
    <location>
        <begin position="39"/>
        <end position="53"/>
    </location>
</feature>
<keyword evidence="4" id="KW-0469">Meiosis</keyword>
<dbReference type="GO" id="GO:0051321">
    <property type="term" value="P:meiotic cell cycle"/>
    <property type="evidence" value="ECO:0007669"/>
    <property type="project" value="UniProtKB-UniRule"/>
</dbReference>
<feature type="compositionally biased region" description="Basic residues" evidence="5">
    <location>
        <begin position="288"/>
        <end position="301"/>
    </location>
</feature>
<evidence type="ECO:0000256" key="3">
    <source>
        <dbReference type="ARBA" id="ARBA00030028"/>
    </source>
</evidence>
<comment type="function">
    <text evidence="4">Mediates inactivation of the TORC1 complex in response to amino acid starvation. Required for meiotic nuclear division.</text>
</comment>
<sequence length="866" mass="98242">MYLNLPNPCLVGIVLTISTHSGPQVVYHYPPIDQLSSRRKTEGESSPYEKDQDAQDTGISVPSGSERTPTQRKRTQRSYHEAESDINVSIHSTRTDELESESSDSEDENTSSGLSDSDISTDYADVSSGYSSSGSDIDDVSPNSEEFTATRFSIDNSPSIQSQATSLKSNGRDLHTSSSRVFQYLSTDDNKRNSIVSKHTLGRELEMSWPNVAPMESDDDGELLYELDDQHFGSEFQAINKILRYDADFFAEVSSPPKDMCNTRFELSIDDLVLVGLPVHRNTDGYWRRSKKKKPGNRSKRSNSSLRNRNVSQSRAGSVDADPDSRVNLGSGILDAEESHGRDEYQDLEKSVNMFHLCFLMNPQLVEYNERVDDMYHYVVSRLSLILRYAQSKTEFVTKECYEILKTRDHVLKVSEKYKSIKGQSSKGKYLYQRILQKSALARAITQCYDAISRNEVANLDIDDNKIISLQIPLKDEFLVLPDLITNPVLKGSFLTSILNQKFLKDSSGTGNEPWEKDIDDDDDLLDYALLLLHEPANIMQQLQYSSFRDDVTSVILSSLVKNLKPTVPLRNYQFIIDEVMGASDLDDGGRKNSFQTGMLRSLALHLMYWRHARIIIPISSKSTYIVSPLAPVTGCAKDDFAGNRSNVTENKPLIFQNQDIFAKKFPPLPPLPSFLSLVSSSKPRPFGNLIPSKDHKNVYLNALSWLIRYGYLTQLLTFVRLRVDSRIKIAVDEDLEVDGVRRPKNSKYRNLNTDTSDNVITPGLPDDLEDDLDFFYYGDDEDIVNRADFTIILNPERATAVEKRWLYKCVEGQPSDVQVLFHKLVKYFNGTTPIELVQIREGVSRHEIRKLFQALGKYLVETKHW</sequence>
<evidence type="ECO:0000256" key="1">
    <source>
        <dbReference type="ARBA" id="ARBA00010546"/>
    </source>
</evidence>
<dbReference type="GO" id="GO:0005774">
    <property type="term" value="C:vacuolar membrane"/>
    <property type="evidence" value="ECO:0007669"/>
    <property type="project" value="UniProtKB-SubCell"/>
</dbReference>
<gene>
    <name evidence="7" type="ORF">LANO_0F08834G</name>
</gene>
<comment type="subcellular location">
    <subcellularLocation>
        <location evidence="4">Vacuole membrane</location>
        <topology evidence="4">Peripheral membrane protein</topology>
    </subcellularLocation>
</comment>
<dbReference type="PANTHER" id="PTHR13153">
    <property type="entry name" value="CGTHBA PROTEIN -14 GENE PROTEIN"/>
    <property type="match status" value="1"/>
</dbReference>
<dbReference type="GO" id="GO:1990130">
    <property type="term" value="C:GATOR1 complex"/>
    <property type="evidence" value="ECO:0007669"/>
    <property type="project" value="TreeGrafter"/>
</dbReference>
<name>A0A1G4K9P9_9SACH</name>
<keyword evidence="8" id="KW-1185">Reference proteome</keyword>